<keyword evidence="13" id="KW-1185">Reference proteome</keyword>
<evidence type="ECO:0000256" key="1">
    <source>
        <dbReference type="ARBA" id="ARBA00007316"/>
    </source>
</evidence>
<keyword evidence="5" id="KW-0418">Kinase</keyword>
<dbReference type="Gene3D" id="3.40.50.300">
    <property type="entry name" value="P-loop containing nucleotide triphosphate hydrolases"/>
    <property type="match status" value="1"/>
</dbReference>
<evidence type="ECO:0000256" key="7">
    <source>
        <dbReference type="ARBA" id="ARBA00023137"/>
    </source>
</evidence>
<reference evidence="12 13" key="1">
    <citation type="submission" date="2016-08" db="EMBL/GenBank/DDBJ databases">
        <title>Hymenobacter coccineus sp. nov., Hymenobacter lapidarius sp. nov. and Hymenobacter glacialis sp. nov., isolated from Antarctic soil.</title>
        <authorList>
            <person name="Sedlacek I."/>
            <person name="Kralova S."/>
            <person name="Kyrova K."/>
            <person name="Maslanova I."/>
            <person name="Stankova E."/>
            <person name="Vrbovska V."/>
            <person name="Nemec M."/>
            <person name="Bartak M."/>
            <person name="Svec P."/>
            <person name="Busse H.-J."/>
            <person name="Pantucek R."/>
        </authorList>
    </citation>
    <scope>NUCLEOTIDE SEQUENCE [LARGE SCALE GENOMIC DNA]</scope>
    <source>
        <strain evidence="12 13">CCM 8649</strain>
    </source>
</reference>
<keyword evidence="9" id="KW-0812">Transmembrane</keyword>
<name>A0A1G1TH88_9BACT</name>
<evidence type="ECO:0000256" key="4">
    <source>
        <dbReference type="ARBA" id="ARBA00022741"/>
    </source>
</evidence>
<evidence type="ECO:0000259" key="11">
    <source>
        <dbReference type="Pfam" id="PF13807"/>
    </source>
</evidence>
<evidence type="ECO:0000256" key="9">
    <source>
        <dbReference type="SAM" id="Phobius"/>
    </source>
</evidence>
<dbReference type="GO" id="GO:0005524">
    <property type="term" value="F:ATP binding"/>
    <property type="evidence" value="ECO:0007669"/>
    <property type="project" value="UniProtKB-KW"/>
</dbReference>
<dbReference type="InterPro" id="IPR005702">
    <property type="entry name" value="Wzc-like_C"/>
</dbReference>
<dbReference type="Proteomes" id="UP000177506">
    <property type="component" value="Unassembled WGS sequence"/>
</dbReference>
<feature type="domain" description="Tyrosine-protein kinase G-rich" evidence="11">
    <location>
        <begin position="435"/>
        <end position="507"/>
    </location>
</feature>
<evidence type="ECO:0000256" key="6">
    <source>
        <dbReference type="ARBA" id="ARBA00022840"/>
    </source>
</evidence>
<dbReference type="NCBIfam" id="TIGR01007">
    <property type="entry name" value="eps_fam"/>
    <property type="match status" value="1"/>
</dbReference>
<evidence type="ECO:0000256" key="3">
    <source>
        <dbReference type="ARBA" id="ARBA00022679"/>
    </source>
</evidence>
<comment type="catalytic activity">
    <reaction evidence="8">
        <text>L-tyrosyl-[protein] + ATP = O-phospho-L-tyrosyl-[protein] + ADP + H(+)</text>
        <dbReference type="Rhea" id="RHEA:10596"/>
        <dbReference type="Rhea" id="RHEA-COMP:10136"/>
        <dbReference type="Rhea" id="RHEA-COMP:20101"/>
        <dbReference type="ChEBI" id="CHEBI:15378"/>
        <dbReference type="ChEBI" id="CHEBI:30616"/>
        <dbReference type="ChEBI" id="CHEBI:46858"/>
        <dbReference type="ChEBI" id="CHEBI:61978"/>
        <dbReference type="ChEBI" id="CHEBI:456216"/>
        <dbReference type="EC" id="2.7.10.2"/>
    </reaction>
</comment>
<keyword evidence="9" id="KW-1133">Transmembrane helix</keyword>
<keyword evidence="4" id="KW-0547">Nucleotide-binding</keyword>
<proteinExistence type="inferred from homology"/>
<dbReference type="InterPro" id="IPR032807">
    <property type="entry name" value="GNVR"/>
</dbReference>
<keyword evidence="9" id="KW-0472">Membrane</keyword>
<comment type="similarity">
    <text evidence="1">Belongs to the CpsD/CapB family.</text>
</comment>
<organism evidence="12 13">
    <name type="scientific">Hymenobacter coccineus</name>
    <dbReference type="NCBI Taxonomy" id="1908235"/>
    <lineage>
        <taxon>Bacteria</taxon>
        <taxon>Pseudomonadati</taxon>
        <taxon>Bacteroidota</taxon>
        <taxon>Cytophagia</taxon>
        <taxon>Cytophagales</taxon>
        <taxon>Hymenobacteraceae</taxon>
        <taxon>Hymenobacter</taxon>
    </lineage>
</organism>
<keyword evidence="7" id="KW-0829">Tyrosine-protein kinase</keyword>
<dbReference type="EC" id="2.7.10.2" evidence="2"/>
<dbReference type="InterPro" id="IPR025669">
    <property type="entry name" value="AAA_dom"/>
</dbReference>
<evidence type="ECO:0000256" key="2">
    <source>
        <dbReference type="ARBA" id="ARBA00011903"/>
    </source>
</evidence>
<gene>
    <name evidence="12" type="ORF">BEN49_07205</name>
</gene>
<evidence type="ECO:0000259" key="10">
    <source>
        <dbReference type="Pfam" id="PF13614"/>
    </source>
</evidence>
<dbReference type="Pfam" id="PF13807">
    <property type="entry name" value="GNVR"/>
    <property type="match status" value="1"/>
</dbReference>
<accession>A0A1G1TH88</accession>
<dbReference type="CDD" id="cd05387">
    <property type="entry name" value="BY-kinase"/>
    <property type="match status" value="1"/>
</dbReference>
<dbReference type="GO" id="GO:0004715">
    <property type="term" value="F:non-membrane spanning protein tyrosine kinase activity"/>
    <property type="evidence" value="ECO:0007669"/>
    <property type="project" value="UniProtKB-EC"/>
</dbReference>
<keyword evidence="6" id="KW-0067">ATP-binding</keyword>
<dbReference type="InterPro" id="IPR050445">
    <property type="entry name" value="Bact_polysacc_biosynth/exp"/>
</dbReference>
<evidence type="ECO:0000256" key="8">
    <source>
        <dbReference type="ARBA" id="ARBA00051245"/>
    </source>
</evidence>
<feature type="transmembrane region" description="Helical" evidence="9">
    <location>
        <begin position="21"/>
        <end position="40"/>
    </location>
</feature>
<evidence type="ECO:0000313" key="12">
    <source>
        <dbReference type="EMBL" id="OGX90246.1"/>
    </source>
</evidence>
<feature type="domain" description="AAA" evidence="10">
    <location>
        <begin position="571"/>
        <end position="700"/>
    </location>
</feature>
<keyword evidence="3" id="KW-0808">Transferase</keyword>
<dbReference type="AlphaFoldDB" id="A0A1G1TH88"/>
<dbReference type="SUPFAM" id="SSF52540">
    <property type="entry name" value="P-loop containing nucleoside triphosphate hydrolases"/>
    <property type="match status" value="1"/>
</dbReference>
<sequence length="767" mass="85664">MNLGEIEQPSYKHVLSKYMRYWYLFLLGLILSLAGAFLFIRYTAPQYSISALLMIKDKKDNNAPVKNERFSDFNDVNVSKNIDNEIIILKSTSLMQKALSELSLDASYYVKGRVRNQEVAQSELPFKLIISNLDSTAFDKTIIIYLKSGNSFELEEDNQKATYQFGQLIHKKYGAFTVVASSDKLPALTTKPIIVKFHDIRKLANEYSRKLAVSMVNKQSSVLSMNLVDAVPEKGKDILNKLIEVYDKEAMNDKNSVASNTIAFIDERLKYLGAEVSNVEKKVEEFKQKNQVADVTSQINQSLEEASVYNKQVSEYSIQIAMLESIESYIDQAANQQQLIPGTLNIQDATLSGLIAKFNELQLDRERMLRTAQASNPVVESMTEQINNLRVNIVKNIENVKNGLLASRRSSQAKSGQFGAKMQQVPTIERGLETISRQQDLKRALYLYLLQKREEAALSLAATVSNSHVVDPATAGDDPISPQKPAVVLIALVLGLGLPFAFVQIKDMMNDKVQLRRDVEWNVNAPILGELVHNKSRETVAISKDNRSPLAEMFRLIRANFQFATVGKTNKIILVTSSMSGEGKSFFSLNICSSLVLANKKVLLINMDLRKLNNSASNSISNKGVTDYLVSNTISVDDIVQESLDVPGLYVINSGLLPSNPAELMMSDRVPQMLNVLRESFDHIIIDSAPVGQVSDVFALAPYIDATIYLVRYDFTYKSQLDIINKIAADNKLSRIMLVLNDAKKNNSQSYGYGYGEVGVKNDKDLA</sequence>
<dbReference type="Pfam" id="PF13614">
    <property type="entry name" value="AAA_31"/>
    <property type="match status" value="1"/>
</dbReference>
<dbReference type="EMBL" id="MDZA01000177">
    <property type="protein sequence ID" value="OGX90246.1"/>
    <property type="molecule type" value="Genomic_DNA"/>
</dbReference>
<protein>
    <recommendedName>
        <fullName evidence="2">non-specific protein-tyrosine kinase</fullName>
        <ecNumber evidence="2">2.7.10.2</ecNumber>
    </recommendedName>
</protein>
<comment type="caution">
    <text evidence="12">The sequence shown here is derived from an EMBL/GenBank/DDBJ whole genome shotgun (WGS) entry which is preliminary data.</text>
</comment>
<evidence type="ECO:0000313" key="13">
    <source>
        <dbReference type="Proteomes" id="UP000177506"/>
    </source>
</evidence>
<dbReference type="GO" id="GO:0005886">
    <property type="term" value="C:plasma membrane"/>
    <property type="evidence" value="ECO:0007669"/>
    <property type="project" value="TreeGrafter"/>
</dbReference>
<dbReference type="InterPro" id="IPR027417">
    <property type="entry name" value="P-loop_NTPase"/>
</dbReference>
<dbReference type="PANTHER" id="PTHR32309:SF13">
    <property type="entry name" value="FERRIC ENTEROBACTIN TRANSPORT PROTEIN FEPE"/>
    <property type="match status" value="1"/>
</dbReference>
<evidence type="ECO:0000256" key="5">
    <source>
        <dbReference type="ARBA" id="ARBA00022777"/>
    </source>
</evidence>
<dbReference type="PANTHER" id="PTHR32309">
    <property type="entry name" value="TYROSINE-PROTEIN KINASE"/>
    <property type="match status" value="1"/>
</dbReference>